<dbReference type="PANTHER" id="PTHR48174">
    <property type="entry name" value="DUF946 FAMILY PROTEIN"/>
    <property type="match status" value="1"/>
</dbReference>
<keyword evidence="3" id="KW-1185">Reference proteome</keyword>
<proteinExistence type="predicted"/>
<dbReference type="OrthoDB" id="188042at2759"/>
<dbReference type="InterPro" id="IPR009291">
    <property type="entry name" value="Vps62"/>
</dbReference>
<dbReference type="EMBL" id="OV651818">
    <property type="protein sequence ID" value="CAH1111590.1"/>
    <property type="molecule type" value="Genomic_DNA"/>
</dbReference>
<reference evidence="2" key="1">
    <citation type="submission" date="2022-01" db="EMBL/GenBank/DDBJ databases">
        <authorList>
            <person name="King R."/>
        </authorList>
    </citation>
    <scope>NUCLEOTIDE SEQUENCE</scope>
</reference>
<evidence type="ECO:0000256" key="1">
    <source>
        <dbReference type="SAM" id="SignalP"/>
    </source>
</evidence>
<name>A0A9P0GJ25_9CUCU</name>
<accession>A0A9P0GJ25</accession>
<keyword evidence="1" id="KW-0732">Signal</keyword>
<evidence type="ECO:0000313" key="3">
    <source>
        <dbReference type="Proteomes" id="UP001153636"/>
    </source>
</evidence>
<feature type="chain" id="PRO_5040442619" description="Vacuolar protein sorting-associated protein 62" evidence="1">
    <location>
        <begin position="26"/>
        <end position="349"/>
    </location>
</feature>
<dbReference type="AlphaFoldDB" id="A0A9P0GJ25"/>
<dbReference type="Proteomes" id="UP001153636">
    <property type="component" value="Chromosome 6"/>
</dbReference>
<dbReference type="Pfam" id="PF06101">
    <property type="entry name" value="Vps62"/>
    <property type="match status" value="1"/>
</dbReference>
<evidence type="ECO:0008006" key="4">
    <source>
        <dbReference type="Google" id="ProtNLM"/>
    </source>
</evidence>
<feature type="signal peptide" evidence="1">
    <location>
        <begin position="1"/>
        <end position="25"/>
    </location>
</feature>
<dbReference type="PANTHER" id="PTHR48174:SF5">
    <property type="entry name" value="VACUOLAR PROTEIN SORTING-ASSOCIATED PROTEIN 62"/>
    <property type="match status" value="1"/>
</dbReference>
<evidence type="ECO:0000313" key="2">
    <source>
        <dbReference type="EMBL" id="CAH1111590.1"/>
    </source>
</evidence>
<organism evidence="2 3">
    <name type="scientific">Psylliodes chrysocephalus</name>
    <dbReference type="NCBI Taxonomy" id="3402493"/>
    <lineage>
        <taxon>Eukaryota</taxon>
        <taxon>Metazoa</taxon>
        <taxon>Ecdysozoa</taxon>
        <taxon>Arthropoda</taxon>
        <taxon>Hexapoda</taxon>
        <taxon>Insecta</taxon>
        <taxon>Pterygota</taxon>
        <taxon>Neoptera</taxon>
        <taxon>Endopterygota</taxon>
        <taxon>Coleoptera</taxon>
        <taxon>Polyphaga</taxon>
        <taxon>Cucujiformia</taxon>
        <taxon>Chrysomeloidea</taxon>
        <taxon>Chrysomelidae</taxon>
        <taxon>Galerucinae</taxon>
        <taxon>Alticini</taxon>
        <taxon>Psylliodes</taxon>
    </lineage>
</organism>
<gene>
    <name evidence="2" type="ORF">PSYICH_LOCUS12780</name>
</gene>
<sequence>MSIFKQVLYFSVCLNLLVFFGPSSGSTVDDLVRQWAPLVRLSRGEKFLPSNVETFLNNVYVADDKGKPVFPKLDRNVSQFRTKDWSLVTFDSIEKLLNKTDSFLYGKNPTENSVSIYALVTQCNTSAKTPENDVEENGENLYFHVSYWIFYPYNEGKKVCVIGGVPTLQVFNTCLGSLKTLGNHVGDWEHMSLSFVGKNVPQSLYLAVHDTGAYYTYNEQNRYFQFDHPAKRKAVAQIPKFPPILYNQGDHPVIFSANGSHGMWAIPGENQFNKVPKLSDTTGYGVPWKTWNNVKIYHLGLDPLPYWMSFRGKWGNPKTNCLLFKKLGICEYSDGPEGIIRQTQDFYCL</sequence>
<protein>
    <recommendedName>
        <fullName evidence="4">Vacuolar protein sorting-associated protein 62</fullName>
    </recommendedName>
</protein>